<evidence type="ECO:0000259" key="3">
    <source>
        <dbReference type="Pfam" id="PF25853"/>
    </source>
</evidence>
<comment type="caution">
    <text evidence="4">The sequence shown here is derived from an EMBL/GenBank/DDBJ whole genome shotgun (WGS) entry which is preliminary data.</text>
</comment>
<evidence type="ECO:0000313" key="4">
    <source>
        <dbReference type="EMBL" id="OYQ20621.1"/>
    </source>
</evidence>
<keyword evidence="1" id="KW-1133">Transmembrane helix</keyword>
<dbReference type="AlphaFoldDB" id="A0A255XUP3"/>
<feature type="transmembrane region" description="Helical" evidence="1">
    <location>
        <begin position="56"/>
        <end position="75"/>
    </location>
</feature>
<dbReference type="InterPro" id="IPR046278">
    <property type="entry name" value="DUF6311"/>
</dbReference>
<dbReference type="EMBL" id="NOXS01000027">
    <property type="protein sequence ID" value="OYQ20621.1"/>
    <property type="molecule type" value="Genomic_DNA"/>
</dbReference>
<feature type="domain" description="DUF6311" evidence="3">
    <location>
        <begin position="382"/>
        <end position="464"/>
    </location>
</feature>
<evidence type="ECO:0000313" key="5">
    <source>
        <dbReference type="Proteomes" id="UP000216361"/>
    </source>
</evidence>
<dbReference type="Proteomes" id="UP000216361">
    <property type="component" value="Unassembled WGS sequence"/>
</dbReference>
<sequence>MNLNGFLYFWAEPWHFPLLSVKGLGIPFGFNIFYTDSYPLAALITKILPLSQAPNIYPACIAAAILLQMVSGTYLARCCGLRSPAALMVGIMLIFMPFFLFRFVHIALANHWIILIGLAETIRHRPGHQGRLVLLSLIALLTHAYLLAMIFPLFLIASLRAALLTPTPARKFLVESMGTVGLMVGLAYSIGLVGHGLTPLPPDNFGQASLNLLSPFIPQRSGLLPGRDIIDATGYQYEGYAYLGAGSLVLMLAAAWIAVRKGIPKLSGPVVLLPLLLGLFWLYALSNRIYLGHHLLLTVDLPEVILKIAAQMRNSGRFFWPVGYALVGLSLFLLQKHLRPAALYGLLGAALVLQIIDAGPMRKVARHDLSDRRTPGIDATLWDRNFAQSQRILVEPPFGCAPMPDWPVIVDLQNVAARKNVPINSLYAARAMRTCDDVRTATEAEPRVPGTLFVFVGPQAASVPRPDLSCHSLRIPRQLHKLWMPHDASGETELTICSAKPT</sequence>
<accession>A0A255XUP3</accession>
<keyword evidence="1" id="KW-0472">Membrane</keyword>
<feature type="domain" description="DUF6311" evidence="2">
    <location>
        <begin position="3"/>
        <end position="358"/>
    </location>
</feature>
<dbReference type="Pfam" id="PF25853">
    <property type="entry name" value="DUF6311_C"/>
    <property type="match status" value="1"/>
</dbReference>
<organism evidence="4 5">
    <name type="scientific">Elstera cyanobacteriorum</name>
    <dbReference type="NCBI Taxonomy" id="2022747"/>
    <lineage>
        <taxon>Bacteria</taxon>
        <taxon>Pseudomonadati</taxon>
        <taxon>Pseudomonadota</taxon>
        <taxon>Alphaproteobacteria</taxon>
        <taxon>Rhodospirillales</taxon>
        <taxon>Rhodospirillaceae</taxon>
        <taxon>Elstera</taxon>
    </lineage>
</organism>
<evidence type="ECO:0000256" key="1">
    <source>
        <dbReference type="SAM" id="Phobius"/>
    </source>
</evidence>
<evidence type="ECO:0008006" key="6">
    <source>
        <dbReference type="Google" id="ProtNLM"/>
    </source>
</evidence>
<name>A0A255XUP3_9PROT</name>
<feature type="transmembrane region" description="Helical" evidence="1">
    <location>
        <begin position="133"/>
        <end position="156"/>
    </location>
</feature>
<feature type="transmembrane region" description="Helical" evidence="1">
    <location>
        <begin position="318"/>
        <end position="335"/>
    </location>
</feature>
<feature type="transmembrane region" description="Helical" evidence="1">
    <location>
        <begin position="177"/>
        <end position="197"/>
    </location>
</feature>
<feature type="transmembrane region" description="Helical" evidence="1">
    <location>
        <begin position="240"/>
        <end position="259"/>
    </location>
</feature>
<dbReference type="InterPro" id="IPR058671">
    <property type="entry name" value="DUF6311_C"/>
</dbReference>
<proteinExistence type="predicted"/>
<feature type="transmembrane region" description="Helical" evidence="1">
    <location>
        <begin position="266"/>
        <end position="283"/>
    </location>
</feature>
<keyword evidence="5" id="KW-1185">Reference proteome</keyword>
<dbReference type="Pfam" id="PF19830">
    <property type="entry name" value="DUF6311"/>
    <property type="match status" value="1"/>
</dbReference>
<protein>
    <recommendedName>
        <fullName evidence="6">Glycosyltransferase RgtA/B/C/D-like domain-containing protein</fullName>
    </recommendedName>
</protein>
<feature type="transmembrane region" description="Helical" evidence="1">
    <location>
        <begin position="87"/>
        <end position="113"/>
    </location>
</feature>
<evidence type="ECO:0000259" key="2">
    <source>
        <dbReference type="Pfam" id="PF19830"/>
    </source>
</evidence>
<reference evidence="4 5" key="1">
    <citation type="submission" date="2017-07" db="EMBL/GenBank/DDBJ databases">
        <title>Elstera cyanobacteriorum sp. nov., a novel bacterium isolated from cyanobacterial aggregates in a eutrophic lake.</title>
        <authorList>
            <person name="Cai H."/>
        </authorList>
    </citation>
    <scope>NUCLEOTIDE SEQUENCE [LARGE SCALE GENOMIC DNA]</scope>
    <source>
        <strain evidence="4 5">TH019</strain>
    </source>
</reference>
<gene>
    <name evidence="4" type="ORF">CHR90_04425</name>
</gene>
<feature type="transmembrane region" description="Helical" evidence="1">
    <location>
        <begin position="341"/>
        <end position="359"/>
    </location>
</feature>
<keyword evidence="1" id="KW-0812">Transmembrane</keyword>